<dbReference type="EMBL" id="MU827322">
    <property type="protein sequence ID" value="KAJ7356346.1"/>
    <property type="molecule type" value="Genomic_DNA"/>
</dbReference>
<dbReference type="FunFam" id="2.40.10.10:FF:000002">
    <property type="entry name" value="Transmembrane protease serine"/>
    <property type="match status" value="1"/>
</dbReference>
<evidence type="ECO:0000259" key="3">
    <source>
        <dbReference type="PROSITE" id="PS50240"/>
    </source>
</evidence>
<name>A0A9X0CKR4_9CNID</name>
<evidence type="ECO:0000313" key="4">
    <source>
        <dbReference type="EMBL" id="KAJ7356346.1"/>
    </source>
</evidence>
<dbReference type="CDD" id="cd00190">
    <property type="entry name" value="Tryp_SPc"/>
    <property type="match status" value="1"/>
</dbReference>
<gene>
    <name evidence="4" type="primary">CLIPA15</name>
    <name evidence="4" type="ORF">OS493_025455</name>
</gene>
<dbReference type="InterPro" id="IPR033116">
    <property type="entry name" value="TRYPSIN_SER"/>
</dbReference>
<comment type="caution">
    <text evidence="4">The sequence shown here is derived from an EMBL/GenBank/DDBJ whole genome shotgun (WGS) entry which is preliminary data.</text>
</comment>
<proteinExistence type="inferred from homology"/>
<keyword evidence="5" id="KW-1185">Reference proteome</keyword>
<sequence>MCYIAGWGTQKVKGPPTRILHEAALPLVSHEHCNDPLSYSGVITGDMICAGYKQGGVDTCEGDSGGPLMCQGAEDRWYLTGVASFGHTGCGVPNKYGVYTRVVNHVQWISDVTGMDIEQPPVKDIPLITDR</sequence>
<dbReference type="SMART" id="SM00020">
    <property type="entry name" value="Tryp_SPc"/>
    <property type="match status" value="1"/>
</dbReference>
<dbReference type="PANTHER" id="PTHR24252">
    <property type="entry name" value="ACROSIN-RELATED"/>
    <property type="match status" value="1"/>
</dbReference>
<dbReference type="PROSITE" id="PS00135">
    <property type="entry name" value="TRYPSIN_SER"/>
    <property type="match status" value="1"/>
</dbReference>
<reference evidence="4" key="1">
    <citation type="submission" date="2023-01" db="EMBL/GenBank/DDBJ databases">
        <title>Genome assembly of the deep-sea coral Lophelia pertusa.</title>
        <authorList>
            <person name="Herrera S."/>
            <person name="Cordes E."/>
        </authorList>
    </citation>
    <scope>NUCLEOTIDE SEQUENCE</scope>
    <source>
        <strain evidence="4">USNM1676648</strain>
        <tissue evidence="4">Polyp</tissue>
    </source>
</reference>
<dbReference type="PANTHER" id="PTHR24252:SF7">
    <property type="entry name" value="HYALIN"/>
    <property type="match status" value="1"/>
</dbReference>
<keyword evidence="4" id="KW-0645">Protease</keyword>
<dbReference type="AlphaFoldDB" id="A0A9X0CKR4"/>
<dbReference type="InterPro" id="IPR043504">
    <property type="entry name" value="Peptidase_S1_PA_chymotrypsin"/>
</dbReference>
<comment type="similarity">
    <text evidence="2">Belongs to the peptidase S1 family. CLIP subfamily.</text>
</comment>
<dbReference type="SUPFAM" id="SSF50494">
    <property type="entry name" value="Trypsin-like serine proteases"/>
    <property type="match status" value="1"/>
</dbReference>
<dbReference type="Gene3D" id="2.40.10.10">
    <property type="entry name" value="Trypsin-like serine proteases"/>
    <property type="match status" value="1"/>
</dbReference>
<protein>
    <submittedName>
        <fullName evidence="4">Trypsin-like serine protease</fullName>
    </submittedName>
</protein>
<evidence type="ECO:0000256" key="1">
    <source>
        <dbReference type="ARBA" id="ARBA00023157"/>
    </source>
</evidence>
<evidence type="ECO:0000256" key="2">
    <source>
        <dbReference type="ARBA" id="ARBA00024195"/>
    </source>
</evidence>
<keyword evidence="1" id="KW-1015">Disulfide bond</keyword>
<dbReference type="InterPro" id="IPR001254">
    <property type="entry name" value="Trypsin_dom"/>
</dbReference>
<dbReference type="GO" id="GO:0006508">
    <property type="term" value="P:proteolysis"/>
    <property type="evidence" value="ECO:0007669"/>
    <property type="project" value="UniProtKB-KW"/>
</dbReference>
<dbReference type="GO" id="GO:0004252">
    <property type="term" value="F:serine-type endopeptidase activity"/>
    <property type="evidence" value="ECO:0007669"/>
    <property type="project" value="InterPro"/>
</dbReference>
<dbReference type="OrthoDB" id="10012881at2759"/>
<organism evidence="4 5">
    <name type="scientific">Desmophyllum pertusum</name>
    <dbReference type="NCBI Taxonomy" id="174260"/>
    <lineage>
        <taxon>Eukaryota</taxon>
        <taxon>Metazoa</taxon>
        <taxon>Cnidaria</taxon>
        <taxon>Anthozoa</taxon>
        <taxon>Hexacorallia</taxon>
        <taxon>Scleractinia</taxon>
        <taxon>Caryophylliina</taxon>
        <taxon>Caryophylliidae</taxon>
        <taxon>Desmophyllum</taxon>
    </lineage>
</organism>
<evidence type="ECO:0000313" key="5">
    <source>
        <dbReference type="Proteomes" id="UP001163046"/>
    </source>
</evidence>
<feature type="domain" description="Peptidase S1" evidence="3">
    <location>
        <begin position="1"/>
        <end position="114"/>
    </location>
</feature>
<keyword evidence="4" id="KW-0378">Hydrolase</keyword>
<accession>A0A9X0CKR4</accession>
<dbReference type="InterPro" id="IPR009003">
    <property type="entry name" value="Peptidase_S1_PA"/>
</dbReference>
<dbReference type="PROSITE" id="PS50240">
    <property type="entry name" value="TRYPSIN_DOM"/>
    <property type="match status" value="1"/>
</dbReference>
<dbReference type="Proteomes" id="UP001163046">
    <property type="component" value="Unassembled WGS sequence"/>
</dbReference>
<dbReference type="Pfam" id="PF00089">
    <property type="entry name" value="Trypsin"/>
    <property type="match status" value="1"/>
</dbReference>